<keyword evidence="1" id="KW-0472">Membrane</keyword>
<feature type="transmembrane region" description="Helical" evidence="1">
    <location>
        <begin position="6"/>
        <end position="22"/>
    </location>
</feature>
<proteinExistence type="predicted"/>
<keyword evidence="1 2" id="KW-0812">Transmembrane</keyword>
<sequence length="50" mass="6102">MPPKLNFLSYLVVTHLPFFFILEKRRNKLVICKRISNFRVNFFIQILSFI</sequence>
<keyword evidence="4" id="KW-1185">Reference proteome</keyword>
<evidence type="ECO:0000313" key="4">
    <source>
        <dbReference type="Proteomes" id="UP000002051"/>
    </source>
</evidence>
<reference evidence="2 4" key="2">
    <citation type="journal article" date="2014" name="BMC Genomics">
        <title>An improved genome release (version Mt4.0) for the model legume Medicago truncatula.</title>
        <authorList>
            <person name="Tang H."/>
            <person name="Krishnakumar V."/>
            <person name="Bidwell S."/>
            <person name="Rosen B."/>
            <person name="Chan A."/>
            <person name="Zhou S."/>
            <person name="Gentzbittel L."/>
            <person name="Childs K.L."/>
            <person name="Yandell M."/>
            <person name="Gundlach H."/>
            <person name="Mayer K.F."/>
            <person name="Schwartz D.C."/>
            <person name="Town C.D."/>
        </authorList>
    </citation>
    <scope>GENOME REANNOTATION</scope>
    <source>
        <strain evidence="3 4">cv. Jemalong A17</strain>
    </source>
</reference>
<evidence type="ECO:0000313" key="3">
    <source>
        <dbReference type="EnsemblPlants" id="AES59763"/>
    </source>
</evidence>
<name>G7I7R1_MEDTR</name>
<protein>
    <submittedName>
        <fullName evidence="2">Transmembrane protein, putative</fullName>
    </submittedName>
</protein>
<accession>G7I7R1</accession>
<dbReference type="AlphaFoldDB" id="G7I7R1"/>
<reference evidence="2 4" key="1">
    <citation type="journal article" date="2011" name="Nature">
        <title>The Medicago genome provides insight into the evolution of rhizobial symbioses.</title>
        <authorList>
            <person name="Young N.D."/>
            <person name="Debelle F."/>
            <person name="Oldroyd G.E."/>
            <person name="Geurts R."/>
            <person name="Cannon S.B."/>
            <person name="Udvardi M.K."/>
            <person name="Benedito V.A."/>
            <person name="Mayer K.F."/>
            <person name="Gouzy J."/>
            <person name="Schoof H."/>
            <person name="Van de Peer Y."/>
            <person name="Proost S."/>
            <person name="Cook D.R."/>
            <person name="Meyers B.C."/>
            <person name="Spannagl M."/>
            <person name="Cheung F."/>
            <person name="De Mita S."/>
            <person name="Krishnakumar V."/>
            <person name="Gundlach H."/>
            <person name="Zhou S."/>
            <person name="Mudge J."/>
            <person name="Bharti A.K."/>
            <person name="Murray J.D."/>
            <person name="Naoumkina M.A."/>
            <person name="Rosen B."/>
            <person name="Silverstein K.A."/>
            <person name="Tang H."/>
            <person name="Rombauts S."/>
            <person name="Zhao P.X."/>
            <person name="Zhou P."/>
            <person name="Barbe V."/>
            <person name="Bardou P."/>
            <person name="Bechner M."/>
            <person name="Bellec A."/>
            <person name="Berger A."/>
            <person name="Berges H."/>
            <person name="Bidwell S."/>
            <person name="Bisseling T."/>
            <person name="Choisne N."/>
            <person name="Couloux A."/>
            <person name="Denny R."/>
            <person name="Deshpande S."/>
            <person name="Dai X."/>
            <person name="Doyle J.J."/>
            <person name="Dudez A.M."/>
            <person name="Farmer A.D."/>
            <person name="Fouteau S."/>
            <person name="Franken C."/>
            <person name="Gibelin C."/>
            <person name="Gish J."/>
            <person name="Goldstein S."/>
            <person name="Gonzalez A.J."/>
            <person name="Green P.J."/>
            <person name="Hallab A."/>
            <person name="Hartog M."/>
            <person name="Hua A."/>
            <person name="Humphray S.J."/>
            <person name="Jeong D.H."/>
            <person name="Jing Y."/>
            <person name="Jocker A."/>
            <person name="Kenton S.M."/>
            <person name="Kim D.J."/>
            <person name="Klee K."/>
            <person name="Lai H."/>
            <person name="Lang C."/>
            <person name="Lin S."/>
            <person name="Macmil S.L."/>
            <person name="Magdelenat G."/>
            <person name="Matthews L."/>
            <person name="McCorrison J."/>
            <person name="Monaghan E.L."/>
            <person name="Mun J.H."/>
            <person name="Najar F.Z."/>
            <person name="Nicholson C."/>
            <person name="Noirot C."/>
            <person name="O'Bleness M."/>
            <person name="Paule C.R."/>
            <person name="Poulain J."/>
            <person name="Prion F."/>
            <person name="Qin B."/>
            <person name="Qu C."/>
            <person name="Retzel E.F."/>
            <person name="Riddle C."/>
            <person name="Sallet E."/>
            <person name="Samain S."/>
            <person name="Samson N."/>
            <person name="Sanders I."/>
            <person name="Saurat O."/>
            <person name="Scarpelli C."/>
            <person name="Schiex T."/>
            <person name="Segurens B."/>
            <person name="Severin A.J."/>
            <person name="Sherrier D.J."/>
            <person name="Shi R."/>
            <person name="Sims S."/>
            <person name="Singer S.R."/>
            <person name="Sinharoy S."/>
            <person name="Sterck L."/>
            <person name="Viollet A."/>
            <person name="Wang B.B."/>
            <person name="Wang K."/>
            <person name="Wang M."/>
            <person name="Wang X."/>
            <person name="Warfsmann J."/>
            <person name="Weissenbach J."/>
            <person name="White D.D."/>
            <person name="White J.D."/>
            <person name="Wiley G.B."/>
            <person name="Wincker P."/>
            <person name="Xing Y."/>
            <person name="Yang L."/>
            <person name="Yao Z."/>
            <person name="Ying F."/>
            <person name="Zhai J."/>
            <person name="Zhou L."/>
            <person name="Zuber A."/>
            <person name="Denarie J."/>
            <person name="Dixon R.A."/>
            <person name="May G.D."/>
            <person name="Schwartz D.C."/>
            <person name="Rogers J."/>
            <person name="Quetier F."/>
            <person name="Town C.D."/>
            <person name="Roe B.A."/>
        </authorList>
    </citation>
    <scope>NUCLEOTIDE SEQUENCE [LARGE SCALE GENOMIC DNA]</scope>
    <source>
        <strain evidence="2">A17</strain>
        <strain evidence="3 4">cv. Jemalong A17</strain>
    </source>
</reference>
<organism evidence="2 4">
    <name type="scientific">Medicago truncatula</name>
    <name type="common">Barrel medic</name>
    <name type="synonym">Medicago tribuloides</name>
    <dbReference type="NCBI Taxonomy" id="3880"/>
    <lineage>
        <taxon>Eukaryota</taxon>
        <taxon>Viridiplantae</taxon>
        <taxon>Streptophyta</taxon>
        <taxon>Embryophyta</taxon>
        <taxon>Tracheophyta</taxon>
        <taxon>Spermatophyta</taxon>
        <taxon>Magnoliopsida</taxon>
        <taxon>eudicotyledons</taxon>
        <taxon>Gunneridae</taxon>
        <taxon>Pentapetalae</taxon>
        <taxon>rosids</taxon>
        <taxon>fabids</taxon>
        <taxon>Fabales</taxon>
        <taxon>Fabaceae</taxon>
        <taxon>Papilionoideae</taxon>
        <taxon>50 kb inversion clade</taxon>
        <taxon>NPAAA clade</taxon>
        <taxon>Hologalegina</taxon>
        <taxon>IRL clade</taxon>
        <taxon>Trifolieae</taxon>
        <taxon>Medicago</taxon>
    </lineage>
</organism>
<dbReference type="Proteomes" id="UP000002051">
    <property type="component" value="Unassembled WGS sequence"/>
</dbReference>
<keyword evidence="1" id="KW-1133">Transmembrane helix</keyword>
<evidence type="ECO:0000256" key="1">
    <source>
        <dbReference type="SAM" id="Phobius"/>
    </source>
</evidence>
<reference evidence="3" key="3">
    <citation type="submission" date="2015-04" db="UniProtKB">
        <authorList>
            <consortium name="EnsemblPlants"/>
        </authorList>
    </citation>
    <scope>IDENTIFICATION</scope>
    <source>
        <strain evidence="3">cv. Jemalong A17</strain>
    </source>
</reference>
<dbReference type="EMBL" id="CM001217">
    <property type="protein sequence ID" value="AES59763.1"/>
    <property type="molecule type" value="Genomic_DNA"/>
</dbReference>
<gene>
    <name evidence="2" type="ordered locus">MTR_1g025520</name>
</gene>
<evidence type="ECO:0000313" key="2">
    <source>
        <dbReference type="EMBL" id="AES59763.1"/>
    </source>
</evidence>
<dbReference type="PaxDb" id="3880-AES59763"/>
<dbReference type="HOGENOM" id="CLU_3127297_0_0_1"/>
<dbReference type="EnsemblPlants" id="AES59763">
    <property type="protein sequence ID" value="AES59763"/>
    <property type="gene ID" value="MTR_1g025520"/>
</dbReference>